<comment type="caution">
    <text evidence="1">The sequence shown here is derived from an EMBL/GenBank/DDBJ whole genome shotgun (WGS) entry which is preliminary data.</text>
</comment>
<reference evidence="1 2" key="1">
    <citation type="journal article" date="2019" name="PLoS Negl. Trop. Dis.">
        <title>Whole genome sequencing of Entamoeba nuttalli reveals mammalian host-related molecular signatures and a novel octapeptide-repeat surface protein.</title>
        <authorList>
            <person name="Tanaka M."/>
            <person name="Makiuchi T."/>
            <person name="Komiyama T."/>
            <person name="Shiina T."/>
            <person name="Osaki K."/>
            <person name="Tachibana H."/>
        </authorList>
    </citation>
    <scope>NUCLEOTIDE SEQUENCE [LARGE SCALE GENOMIC DNA]</scope>
    <source>
        <strain evidence="1 2">P19-061405</strain>
    </source>
</reference>
<protein>
    <recommendedName>
        <fullName evidence="3">PH domain-containing protein</fullName>
    </recommendedName>
</protein>
<organism evidence="1 2">
    <name type="scientific">Entamoeba nuttalli</name>
    <dbReference type="NCBI Taxonomy" id="412467"/>
    <lineage>
        <taxon>Eukaryota</taxon>
        <taxon>Amoebozoa</taxon>
        <taxon>Evosea</taxon>
        <taxon>Archamoebae</taxon>
        <taxon>Mastigamoebida</taxon>
        <taxon>Entamoebidae</taxon>
        <taxon>Entamoeba</taxon>
    </lineage>
</organism>
<evidence type="ECO:0000313" key="1">
    <source>
        <dbReference type="EMBL" id="GAB1222146.1"/>
    </source>
</evidence>
<evidence type="ECO:0008006" key="3">
    <source>
        <dbReference type="Google" id="ProtNLM"/>
    </source>
</evidence>
<sequence length="137" mass="15897">MEGILQYRNTSNSFTFSKPQQWKLIDNIFSSQSNEKTDQQIFFIIDIKMIALHKTKPNQFAIKYSFPNHQSIIEFIAPSTELAKKWVDCINISKNEILSHEFDKKKEINTNELSSLSSSKLKVKLNSKTQKVVLMPN</sequence>
<proteinExistence type="predicted"/>
<gene>
    <name evidence="1" type="ORF">ENUP19_0095G0020</name>
</gene>
<accession>A0ABQ0DH15</accession>
<dbReference type="Proteomes" id="UP001628156">
    <property type="component" value="Unassembled WGS sequence"/>
</dbReference>
<evidence type="ECO:0000313" key="2">
    <source>
        <dbReference type="Proteomes" id="UP001628156"/>
    </source>
</evidence>
<dbReference type="EMBL" id="BAAFRS010000095">
    <property type="protein sequence ID" value="GAB1222146.1"/>
    <property type="molecule type" value="Genomic_DNA"/>
</dbReference>
<keyword evidence="2" id="KW-1185">Reference proteome</keyword>
<name>A0ABQ0DH15_9EUKA</name>
<dbReference type="SUPFAM" id="SSF50729">
    <property type="entry name" value="PH domain-like"/>
    <property type="match status" value="1"/>
</dbReference>